<accession>A0A4U1BVZ9</accession>
<dbReference type="InterPro" id="IPR000866">
    <property type="entry name" value="AhpC/TSA"/>
</dbReference>
<dbReference type="CDD" id="cd02970">
    <property type="entry name" value="PRX_like2"/>
    <property type="match status" value="1"/>
</dbReference>
<dbReference type="InterPro" id="IPR013766">
    <property type="entry name" value="Thioredoxin_domain"/>
</dbReference>
<comment type="caution">
    <text evidence="14">The sequence shown here is derived from an EMBL/GenBank/DDBJ whole genome shotgun (WGS) entry which is preliminary data.</text>
</comment>
<dbReference type="Gene3D" id="3.40.30.10">
    <property type="entry name" value="Glutaredoxin"/>
    <property type="match status" value="1"/>
</dbReference>
<evidence type="ECO:0000256" key="9">
    <source>
        <dbReference type="ARBA" id="ARBA00038489"/>
    </source>
</evidence>
<evidence type="ECO:0000256" key="3">
    <source>
        <dbReference type="ARBA" id="ARBA00022559"/>
    </source>
</evidence>
<dbReference type="RefSeq" id="WP_136861752.1">
    <property type="nucleotide sequence ID" value="NZ_SWCJ01000001.1"/>
</dbReference>
<keyword evidence="15" id="KW-1185">Reference proteome</keyword>
<evidence type="ECO:0000256" key="11">
    <source>
        <dbReference type="ARBA" id="ARBA00049091"/>
    </source>
</evidence>
<evidence type="ECO:0000256" key="4">
    <source>
        <dbReference type="ARBA" id="ARBA00022862"/>
    </source>
</evidence>
<dbReference type="InterPro" id="IPR036249">
    <property type="entry name" value="Thioredoxin-like_sf"/>
</dbReference>
<dbReference type="InterPro" id="IPR050924">
    <property type="entry name" value="Peroxiredoxin_BCP/PrxQ"/>
</dbReference>
<evidence type="ECO:0000256" key="10">
    <source>
        <dbReference type="ARBA" id="ARBA00042639"/>
    </source>
</evidence>
<evidence type="ECO:0000256" key="8">
    <source>
        <dbReference type="ARBA" id="ARBA00032824"/>
    </source>
</evidence>
<dbReference type="GO" id="GO:0008379">
    <property type="term" value="F:thioredoxin peroxidase activity"/>
    <property type="evidence" value="ECO:0007669"/>
    <property type="project" value="TreeGrafter"/>
</dbReference>
<proteinExistence type="inferred from homology"/>
<dbReference type="GO" id="GO:0005737">
    <property type="term" value="C:cytoplasm"/>
    <property type="evidence" value="ECO:0007669"/>
    <property type="project" value="TreeGrafter"/>
</dbReference>
<dbReference type="SUPFAM" id="SSF52833">
    <property type="entry name" value="Thioredoxin-like"/>
    <property type="match status" value="1"/>
</dbReference>
<evidence type="ECO:0000259" key="13">
    <source>
        <dbReference type="PROSITE" id="PS51352"/>
    </source>
</evidence>
<keyword evidence="4" id="KW-0049">Antioxidant</keyword>
<dbReference type="PANTHER" id="PTHR42801">
    <property type="entry name" value="THIOREDOXIN-DEPENDENT PEROXIDE REDUCTASE"/>
    <property type="match status" value="1"/>
</dbReference>
<comment type="similarity">
    <text evidence="9">Belongs to the peroxiredoxin family. BCP/PrxQ subfamily.</text>
</comment>
<dbReference type="PROSITE" id="PS51352">
    <property type="entry name" value="THIOREDOXIN_2"/>
    <property type="match status" value="1"/>
</dbReference>
<dbReference type="GO" id="GO:0045454">
    <property type="term" value="P:cell redox homeostasis"/>
    <property type="evidence" value="ECO:0007669"/>
    <property type="project" value="TreeGrafter"/>
</dbReference>
<organism evidence="14 15">
    <name type="scientific">Ferrimonas aestuarii</name>
    <dbReference type="NCBI Taxonomy" id="2569539"/>
    <lineage>
        <taxon>Bacteria</taxon>
        <taxon>Pseudomonadati</taxon>
        <taxon>Pseudomonadota</taxon>
        <taxon>Gammaproteobacteria</taxon>
        <taxon>Alteromonadales</taxon>
        <taxon>Ferrimonadaceae</taxon>
        <taxon>Ferrimonas</taxon>
    </lineage>
</organism>
<keyword evidence="5" id="KW-0560">Oxidoreductase</keyword>
<evidence type="ECO:0000256" key="2">
    <source>
        <dbReference type="ARBA" id="ARBA00013017"/>
    </source>
</evidence>
<dbReference type="EMBL" id="SWCJ01000001">
    <property type="protein sequence ID" value="TKB58604.1"/>
    <property type="molecule type" value="Genomic_DNA"/>
</dbReference>
<keyword evidence="6" id="KW-1015">Disulfide bond</keyword>
<dbReference type="PANTHER" id="PTHR42801:SF7">
    <property type="entry name" value="SLL1159 PROTEIN"/>
    <property type="match status" value="1"/>
</dbReference>
<dbReference type="Pfam" id="PF00578">
    <property type="entry name" value="AhpC-TSA"/>
    <property type="match status" value="1"/>
</dbReference>
<comment type="function">
    <text evidence="1">Thiol-specific peroxidase that catalyzes the reduction of hydrogen peroxide and organic hydroperoxides to water and alcohols, respectively. Plays a role in cell protection against oxidative stress by detoxifying peroxides and as sensor of hydrogen peroxide-mediated signaling events.</text>
</comment>
<evidence type="ECO:0000256" key="1">
    <source>
        <dbReference type="ARBA" id="ARBA00003330"/>
    </source>
</evidence>
<evidence type="ECO:0000313" key="14">
    <source>
        <dbReference type="EMBL" id="TKB58604.1"/>
    </source>
</evidence>
<name>A0A4U1BVZ9_9GAMM</name>
<protein>
    <recommendedName>
        <fullName evidence="2">thioredoxin-dependent peroxiredoxin</fullName>
        <ecNumber evidence="2">1.11.1.24</ecNumber>
    </recommendedName>
    <alternativeName>
        <fullName evidence="8">Thioredoxin peroxidase</fullName>
    </alternativeName>
    <alternativeName>
        <fullName evidence="10">Thioredoxin-dependent peroxiredoxin Bcp</fullName>
    </alternativeName>
</protein>
<dbReference type="AlphaFoldDB" id="A0A4U1BVZ9"/>
<dbReference type="GO" id="GO:0034599">
    <property type="term" value="P:cellular response to oxidative stress"/>
    <property type="evidence" value="ECO:0007669"/>
    <property type="project" value="TreeGrafter"/>
</dbReference>
<keyword evidence="3" id="KW-0575">Peroxidase</keyword>
<feature type="signal peptide" evidence="12">
    <location>
        <begin position="1"/>
        <end position="18"/>
    </location>
</feature>
<evidence type="ECO:0000256" key="6">
    <source>
        <dbReference type="ARBA" id="ARBA00023157"/>
    </source>
</evidence>
<dbReference type="Proteomes" id="UP000305675">
    <property type="component" value="Unassembled WGS sequence"/>
</dbReference>
<evidence type="ECO:0000256" key="7">
    <source>
        <dbReference type="ARBA" id="ARBA00023284"/>
    </source>
</evidence>
<feature type="domain" description="Thioredoxin" evidence="13">
    <location>
        <begin position="30"/>
        <end position="202"/>
    </location>
</feature>
<evidence type="ECO:0000256" key="12">
    <source>
        <dbReference type="SAM" id="SignalP"/>
    </source>
</evidence>
<feature type="chain" id="PRO_5020393055" description="thioredoxin-dependent peroxiredoxin" evidence="12">
    <location>
        <begin position="19"/>
        <end position="202"/>
    </location>
</feature>
<gene>
    <name evidence="14" type="ORF">FCL42_02320</name>
</gene>
<sequence length="202" mass="21903">MNKIITLLLALSSFTLSAAIAPSETQIQPLLNGMTIPDSQLTNADGQRQSLGQWTDGKPSLLVFYRGGWCPYCNAQLAGLAKIEAQLNRLGVQIIAISPDAPSELKQAGDELNYQLLSDTQLATSEAFGIAYLLSPKLSKAYINKLGSRLVQDKDSQRAALPVPAVYLVDGKGLVHFSYLNPNYKVRVEPELVLTAAKLMVD</sequence>
<dbReference type="EC" id="1.11.1.24" evidence="2"/>
<evidence type="ECO:0000256" key="5">
    <source>
        <dbReference type="ARBA" id="ARBA00023002"/>
    </source>
</evidence>
<keyword evidence="7" id="KW-0676">Redox-active center</keyword>
<evidence type="ECO:0000313" key="15">
    <source>
        <dbReference type="Proteomes" id="UP000305675"/>
    </source>
</evidence>
<reference evidence="14 15" key="1">
    <citation type="submission" date="2019-04" db="EMBL/GenBank/DDBJ databases">
        <authorList>
            <person name="Hwang J.C."/>
        </authorList>
    </citation>
    <scope>NUCLEOTIDE SEQUENCE [LARGE SCALE GENOMIC DNA]</scope>
    <source>
        <strain evidence="14 15">IMCC35002</strain>
    </source>
</reference>
<comment type="catalytic activity">
    <reaction evidence="11">
        <text>a hydroperoxide + [thioredoxin]-dithiol = an alcohol + [thioredoxin]-disulfide + H2O</text>
        <dbReference type="Rhea" id="RHEA:62620"/>
        <dbReference type="Rhea" id="RHEA-COMP:10698"/>
        <dbReference type="Rhea" id="RHEA-COMP:10700"/>
        <dbReference type="ChEBI" id="CHEBI:15377"/>
        <dbReference type="ChEBI" id="CHEBI:29950"/>
        <dbReference type="ChEBI" id="CHEBI:30879"/>
        <dbReference type="ChEBI" id="CHEBI:35924"/>
        <dbReference type="ChEBI" id="CHEBI:50058"/>
        <dbReference type="EC" id="1.11.1.24"/>
    </reaction>
</comment>
<keyword evidence="12" id="KW-0732">Signal</keyword>
<dbReference type="OrthoDB" id="9809746at2"/>